<organism evidence="1 2">
    <name type="scientific">Mythimna loreyi</name>
    <dbReference type="NCBI Taxonomy" id="667449"/>
    <lineage>
        <taxon>Eukaryota</taxon>
        <taxon>Metazoa</taxon>
        <taxon>Ecdysozoa</taxon>
        <taxon>Arthropoda</taxon>
        <taxon>Hexapoda</taxon>
        <taxon>Insecta</taxon>
        <taxon>Pterygota</taxon>
        <taxon>Neoptera</taxon>
        <taxon>Endopterygota</taxon>
        <taxon>Lepidoptera</taxon>
        <taxon>Glossata</taxon>
        <taxon>Ditrysia</taxon>
        <taxon>Noctuoidea</taxon>
        <taxon>Noctuidae</taxon>
        <taxon>Noctuinae</taxon>
        <taxon>Hadenini</taxon>
        <taxon>Mythimna</taxon>
    </lineage>
</organism>
<protein>
    <submittedName>
        <fullName evidence="1">Uncharacterized protein</fullName>
    </submittedName>
</protein>
<dbReference type="EMBL" id="CM056784">
    <property type="protein sequence ID" value="KAJ8724210.1"/>
    <property type="molecule type" value="Genomic_DNA"/>
</dbReference>
<dbReference type="Proteomes" id="UP001231649">
    <property type="component" value="Chromosome 8"/>
</dbReference>
<keyword evidence="2" id="KW-1185">Reference proteome</keyword>
<name>A0ACC2QVK7_9NEOP</name>
<comment type="caution">
    <text evidence="1">The sequence shown here is derived from an EMBL/GenBank/DDBJ whole genome shotgun (WGS) entry which is preliminary data.</text>
</comment>
<accession>A0ACC2QVK7</accession>
<evidence type="ECO:0000313" key="1">
    <source>
        <dbReference type="EMBL" id="KAJ8724210.1"/>
    </source>
</evidence>
<gene>
    <name evidence="1" type="ORF">PYW08_015684</name>
</gene>
<sequence length="349" mass="40215">MAHKILAFSRNSALRKCVHALWCTKLSYVRESWRRPLVLSGDMPRNRGLVLLTIINIASQTSTEQIINTNGWIPMSYHDIYNQISRVSKEYHQYPVYRVMKPSVVYDNNLHRSSETKDDFKESFEVSNEKSFETVTAADETVKNHQIIINSEKTVRKAKKVWNQDPDYSTVNNLERPNIDLKTDVTREKDTTNEIITVTATSKAYEVTEDTDKLATENKYATGNVGYQYDTPTDENQNLTSSFYEILSKYNINSEDKLHNYDLSLQRKAQTLSASPYRVPLPHGFNNLNHLPVDPLLAVFLSNYGFYLPSLYGIKANYNNLYGYLASNNIHNNKPFGLYKVFSDTDSWN</sequence>
<evidence type="ECO:0000313" key="2">
    <source>
        <dbReference type="Proteomes" id="UP001231649"/>
    </source>
</evidence>
<reference evidence="1" key="1">
    <citation type="submission" date="2023-03" db="EMBL/GenBank/DDBJ databases">
        <title>Chromosome-level genomes of two armyworms, Mythimna separata and Mythimna loreyi, provide insights into the biosynthesis and reception of sex pheromones.</title>
        <authorList>
            <person name="Zhao H."/>
        </authorList>
    </citation>
    <scope>NUCLEOTIDE SEQUENCE</scope>
    <source>
        <strain evidence="1">BeijingLab</strain>
    </source>
</reference>
<proteinExistence type="predicted"/>